<comment type="caution">
    <text evidence="17">The sequence shown here is derived from an EMBL/GenBank/DDBJ whole genome shotgun (WGS) entry which is preliminary data.</text>
</comment>
<feature type="compositionally biased region" description="Low complexity" evidence="14">
    <location>
        <begin position="38"/>
        <end position="49"/>
    </location>
</feature>
<dbReference type="Gene3D" id="2.40.440.10">
    <property type="entry name" value="L,D-transpeptidase catalytic domain-like"/>
    <property type="match status" value="1"/>
</dbReference>
<evidence type="ECO:0000313" key="18">
    <source>
        <dbReference type="Proteomes" id="UP000193866"/>
    </source>
</evidence>
<dbReference type="GO" id="GO:0071555">
    <property type="term" value="P:cell wall organization"/>
    <property type="evidence" value="ECO:0007669"/>
    <property type="project" value="UniProtKB-UniRule"/>
</dbReference>
<dbReference type="InterPro" id="IPR041280">
    <property type="entry name" value="Big_10"/>
</dbReference>
<evidence type="ECO:0000256" key="6">
    <source>
        <dbReference type="ARBA" id="ARBA00022984"/>
    </source>
</evidence>
<evidence type="ECO:0000256" key="9">
    <source>
        <dbReference type="ARBA" id="ARBA00023288"/>
    </source>
</evidence>
<evidence type="ECO:0000256" key="12">
    <source>
        <dbReference type="ARBA" id="ARBA00060592"/>
    </source>
</evidence>
<organism evidence="17 18">
    <name type="scientific">Mycolicibacter longobardus</name>
    <dbReference type="NCBI Taxonomy" id="1108812"/>
    <lineage>
        <taxon>Bacteria</taxon>
        <taxon>Bacillati</taxon>
        <taxon>Actinomycetota</taxon>
        <taxon>Actinomycetes</taxon>
        <taxon>Mycobacteriales</taxon>
        <taxon>Mycobacteriaceae</taxon>
        <taxon>Mycolicibacter</taxon>
    </lineage>
</organism>
<evidence type="ECO:0000256" key="15">
    <source>
        <dbReference type="SAM" id="SignalP"/>
    </source>
</evidence>
<evidence type="ECO:0000256" key="13">
    <source>
        <dbReference type="PROSITE-ProRule" id="PRU01373"/>
    </source>
</evidence>
<keyword evidence="7" id="KW-0472">Membrane</keyword>
<evidence type="ECO:0000256" key="8">
    <source>
        <dbReference type="ARBA" id="ARBA00023139"/>
    </source>
</evidence>
<feature type="compositionally biased region" description="Pro residues" evidence="14">
    <location>
        <begin position="50"/>
        <end position="96"/>
    </location>
</feature>
<feature type="compositionally biased region" description="Low complexity" evidence="14">
    <location>
        <begin position="97"/>
        <end position="132"/>
    </location>
</feature>
<evidence type="ECO:0000256" key="5">
    <source>
        <dbReference type="ARBA" id="ARBA00022960"/>
    </source>
</evidence>
<dbReference type="SUPFAM" id="SSF141523">
    <property type="entry name" value="L,D-transpeptidase catalytic domain-like"/>
    <property type="match status" value="1"/>
</dbReference>
<dbReference type="GO" id="GO:0018104">
    <property type="term" value="P:peptidoglycan-protein cross-linking"/>
    <property type="evidence" value="ECO:0007669"/>
    <property type="project" value="TreeGrafter"/>
</dbReference>
<dbReference type="PANTHER" id="PTHR30582:SF2">
    <property type="entry name" value="L,D-TRANSPEPTIDASE YCIB-RELATED"/>
    <property type="match status" value="1"/>
</dbReference>
<dbReference type="FunFam" id="2.40.440.10:FF:000005">
    <property type="entry name" value="L,D-transpeptidase 2"/>
    <property type="match status" value="1"/>
</dbReference>
<dbReference type="InterPro" id="IPR050979">
    <property type="entry name" value="LD-transpeptidase"/>
</dbReference>
<keyword evidence="2" id="KW-1003">Cell membrane</keyword>
<keyword evidence="8" id="KW-0564">Palmitate</keyword>
<dbReference type="STRING" id="1108812.AWC16_01385"/>
<evidence type="ECO:0000259" key="16">
    <source>
        <dbReference type="PROSITE" id="PS52029"/>
    </source>
</evidence>
<dbReference type="InterPro" id="IPR005490">
    <property type="entry name" value="LD_TPept_cat_dom"/>
</dbReference>
<dbReference type="InterPro" id="IPR038063">
    <property type="entry name" value="Transpep_catalytic_dom"/>
</dbReference>
<accession>A0A1X1Y625</accession>
<dbReference type="PANTHER" id="PTHR30582">
    <property type="entry name" value="L,D-TRANSPEPTIDASE"/>
    <property type="match status" value="1"/>
</dbReference>
<keyword evidence="11 13" id="KW-0961">Cell wall biogenesis/degradation</keyword>
<dbReference type="CDD" id="cd13431">
    <property type="entry name" value="LDT_IgD_like_1"/>
    <property type="match status" value="1"/>
</dbReference>
<protein>
    <recommendedName>
        <fullName evidence="16">L,D-TPase catalytic domain-containing protein</fullName>
    </recommendedName>
</protein>
<gene>
    <name evidence="17" type="ORF">AWC16_01385</name>
</gene>
<evidence type="ECO:0000256" key="1">
    <source>
        <dbReference type="ARBA" id="ARBA00004752"/>
    </source>
</evidence>
<dbReference type="GO" id="GO:0005576">
    <property type="term" value="C:extracellular region"/>
    <property type="evidence" value="ECO:0007669"/>
    <property type="project" value="TreeGrafter"/>
</dbReference>
<dbReference type="GO" id="GO:0071972">
    <property type="term" value="F:peptidoglycan L,D-transpeptidase activity"/>
    <property type="evidence" value="ECO:0007669"/>
    <property type="project" value="TreeGrafter"/>
</dbReference>
<comment type="pathway">
    <text evidence="1 13">Cell wall biogenesis; peptidoglycan biosynthesis.</text>
</comment>
<keyword evidence="4 15" id="KW-0732">Signal</keyword>
<dbReference type="EMBL" id="LQPG01000059">
    <property type="protein sequence ID" value="ORW06496.1"/>
    <property type="molecule type" value="Genomic_DNA"/>
</dbReference>
<evidence type="ECO:0000256" key="7">
    <source>
        <dbReference type="ARBA" id="ARBA00023136"/>
    </source>
</evidence>
<dbReference type="PROSITE" id="PS52029">
    <property type="entry name" value="LD_TPASE"/>
    <property type="match status" value="1"/>
</dbReference>
<evidence type="ECO:0000256" key="2">
    <source>
        <dbReference type="ARBA" id="ARBA00022475"/>
    </source>
</evidence>
<dbReference type="Pfam" id="PF03734">
    <property type="entry name" value="YkuD"/>
    <property type="match status" value="1"/>
</dbReference>
<dbReference type="GO" id="GO:0008360">
    <property type="term" value="P:regulation of cell shape"/>
    <property type="evidence" value="ECO:0007669"/>
    <property type="project" value="UniProtKB-UniRule"/>
</dbReference>
<evidence type="ECO:0000256" key="14">
    <source>
        <dbReference type="SAM" id="MobiDB-lite"/>
    </source>
</evidence>
<dbReference type="Pfam" id="PF17964">
    <property type="entry name" value="Big_10"/>
    <property type="match status" value="1"/>
</dbReference>
<keyword evidence="18" id="KW-1185">Reference proteome</keyword>
<evidence type="ECO:0000256" key="3">
    <source>
        <dbReference type="ARBA" id="ARBA00022679"/>
    </source>
</evidence>
<feature type="signal peptide" evidence="15">
    <location>
        <begin position="1"/>
        <end position="31"/>
    </location>
</feature>
<evidence type="ECO:0000256" key="11">
    <source>
        <dbReference type="ARBA" id="ARBA00023316"/>
    </source>
</evidence>
<evidence type="ECO:0000256" key="4">
    <source>
        <dbReference type="ARBA" id="ARBA00022729"/>
    </source>
</evidence>
<evidence type="ECO:0000313" key="17">
    <source>
        <dbReference type="EMBL" id="ORW06496.1"/>
    </source>
</evidence>
<feature type="chain" id="PRO_5012462459" description="L,D-TPase catalytic domain-containing protein" evidence="15">
    <location>
        <begin position="32"/>
        <end position="366"/>
    </location>
</feature>
<comment type="pathway">
    <text evidence="12">Glycan biosynthesis.</text>
</comment>
<reference evidence="17 18" key="1">
    <citation type="submission" date="2016-01" db="EMBL/GenBank/DDBJ databases">
        <title>The new phylogeny of the genus Mycobacterium.</title>
        <authorList>
            <person name="Tarcisio F."/>
            <person name="Conor M."/>
            <person name="Antonella G."/>
            <person name="Elisabetta G."/>
            <person name="Giulia F.S."/>
            <person name="Sara T."/>
            <person name="Anna F."/>
            <person name="Clotilde B."/>
            <person name="Roberto B."/>
            <person name="Veronica D.S."/>
            <person name="Fabio R."/>
            <person name="Monica P."/>
            <person name="Olivier J."/>
            <person name="Enrico T."/>
            <person name="Nicola S."/>
        </authorList>
    </citation>
    <scope>NUCLEOTIDE SEQUENCE [LARGE SCALE GENOMIC DNA]</scope>
    <source>
        <strain evidence="17 18">DSM 45394</strain>
    </source>
</reference>
<keyword evidence="5 13" id="KW-0133">Cell shape</keyword>
<dbReference type="Proteomes" id="UP000193866">
    <property type="component" value="Unassembled WGS sequence"/>
</dbReference>
<dbReference type="GO" id="GO:0016746">
    <property type="term" value="F:acyltransferase activity"/>
    <property type="evidence" value="ECO:0007669"/>
    <property type="project" value="UniProtKB-KW"/>
</dbReference>
<dbReference type="OrthoDB" id="5242354at2"/>
<proteinExistence type="predicted"/>
<dbReference type="Gene3D" id="2.60.40.3710">
    <property type="match status" value="1"/>
</dbReference>
<feature type="active site" description="Nucleophile" evidence="13">
    <location>
        <position position="325"/>
    </location>
</feature>
<dbReference type="CDD" id="cd16913">
    <property type="entry name" value="YkuD_like"/>
    <property type="match status" value="1"/>
</dbReference>
<feature type="region of interest" description="Disordered" evidence="14">
    <location>
        <begin position="30"/>
        <end position="136"/>
    </location>
</feature>
<feature type="domain" description="L,D-TPase catalytic" evidence="16">
    <location>
        <begin position="222"/>
        <end position="349"/>
    </location>
</feature>
<name>A0A1X1Y625_9MYCO</name>
<feature type="active site" description="Proton donor/acceptor" evidence="13">
    <location>
        <position position="307"/>
    </location>
</feature>
<dbReference type="RefSeq" id="WP_085267066.1">
    <property type="nucleotide sequence ID" value="NZ_JACKVG010000008.1"/>
</dbReference>
<dbReference type="AlphaFoldDB" id="A0A1X1Y625"/>
<keyword evidence="9" id="KW-0449">Lipoprotein</keyword>
<keyword evidence="3" id="KW-0808">Transferase</keyword>
<keyword evidence="10" id="KW-0012">Acyltransferase</keyword>
<dbReference type="UniPathway" id="UPA00219"/>
<keyword evidence="6 13" id="KW-0573">Peptidoglycan synthesis</keyword>
<dbReference type="PROSITE" id="PS51257">
    <property type="entry name" value="PROKAR_LIPOPROTEIN"/>
    <property type="match status" value="1"/>
</dbReference>
<sequence>MSRWKLTRIGAWLSTAGLAAGLTLGCGSALADPPQQPGDPAVVDAGPADAPAPPPAPELPPPPPELLPPPPPGPAPGDPVAFPPPPEAAPPAPEPVPAGAEPPSSPAQPGAVPAAASGPAVGQNPEPFTGTPPFLPPTFNPVNGSMVGVAKPIIINFQRPIADKAMAEQAIHISSSPPVPGKFYWMTPSQVRWRPFNFWPANTTVNIDAAGTKSSFRTGDALVATADDKTHQMTITRDGKVEKTFPMSMGMSAGGHETPNGTYYVLEKFPTVVMDSSTYGVPVNSSWGYKLTVQDAVRIDNSGGFVHSAPWSVGDQGKRNVSHGCINLSPANAKWFYDNFGSGDPVVVKNSVGTHNKNDGSQDWQM</sequence>
<evidence type="ECO:0000256" key="10">
    <source>
        <dbReference type="ARBA" id="ARBA00023315"/>
    </source>
</evidence>